<evidence type="ECO:0000313" key="3">
    <source>
        <dbReference type="Proteomes" id="UP000297245"/>
    </source>
</evidence>
<dbReference type="EMBL" id="ML179159">
    <property type="protein sequence ID" value="THU97271.1"/>
    <property type="molecule type" value="Genomic_DNA"/>
</dbReference>
<keyword evidence="3" id="KW-1185">Reference proteome</keyword>
<proteinExistence type="predicted"/>
<dbReference type="InterPro" id="IPR012664">
    <property type="entry name" value="CHP02452"/>
</dbReference>
<dbReference type="NCBIfam" id="TIGR02452">
    <property type="entry name" value="TIGR02452 family protein"/>
    <property type="match status" value="1"/>
</dbReference>
<dbReference type="OrthoDB" id="9985428at2759"/>
<sequence>MDARRRQRIGVDTSEQRHHLAWSTIKRSPEIVSEHAGEGATDNSTFYKDQMPPLDASACPYPDKEPTSVDVINIDSFRAARDILNAEPDAQGKTAVLNLASDLMPGGPWLHDLTKTQEEALCYSSTLYITLKEEYYPWPNLGPGSVAGVFSPAVVIFRDDLDHKCVELPQDERRIVSVITVAAPRGPALTLDERDFANASDLEDLRGKIKLVYRMAAHNGQRYLVLGAMGCGAYWCPPRAVAREMKNILLDPEFTGWFKKVVFAVYSSPGNGARNFAVFSEIFRDVKV</sequence>
<dbReference type="InterPro" id="IPR043472">
    <property type="entry name" value="Macro_dom-like"/>
</dbReference>
<evidence type="ECO:0000313" key="2">
    <source>
        <dbReference type="EMBL" id="THU97271.1"/>
    </source>
</evidence>
<dbReference type="Pfam" id="PF10021">
    <property type="entry name" value="PARG_cat_microb"/>
    <property type="match status" value="1"/>
</dbReference>
<dbReference type="PANTHER" id="PTHR35596">
    <property type="entry name" value="DUF2263 DOMAIN-CONTAINING PROTEIN"/>
    <property type="match status" value="1"/>
</dbReference>
<organism evidence="2 3">
    <name type="scientific">Dendrothele bispora (strain CBS 962.96)</name>
    <dbReference type="NCBI Taxonomy" id="1314807"/>
    <lineage>
        <taxon>Eukaryota</taxon>
        <taxon>Fungi</taxon>
        <taxon>Dikarya</taxon>
        <taxon>Basidiomycota</taxon>
        <taxon>Agaricomycotina</taxon>
        <taxon>Agaricomycetes</taxon>
        <taxon>Agaricomycetidae</taxon>
        <taxon>Agaricales</taxon>
        <taxon>Agaricales incertae sedis</taxon>
        <taxon>Dendrothele</taxon>
    </lineage>
</organism>
<accession>A0A4S8M5J7</accession>
<gene>
    <name evidence="2" type="ORF">K435DRAFT_965580</name>
</gene>
<dbReference type="InterPro" id="IPR019261">
    <property type="entry name" value="PARG_cat_microbial"/>
</dbReference>
<dbReference type="SUPFAM" id="SSF52949">
    <property type="entry name" value="Macro domain-like"/>
    <property type="match status" value="1"/>
</dbReference>
<dbReference type="Gene3D" id="3.40.220.10">
    <property type="entry name" value="Leucine Aminopeptidase, subunit E, domain 1"/>
    <property type="match status" value="1"/>
</dbReference>
<reference evidence="2 3" key="1">
    <citation type="journal article" date="2019" name="Nat. Ecol. Evol.">
        <title>Megaphylogeny resolves global patterns of mushroom evolution.</title>
        <authorList>
            <person name="Varga T."/>
            <person name="Krizsan K."/>
            <person name="Foldi C."/>
            <person name="Dima B."/>
            <person name="Sanchez-Garcia M."/>
            <person name="Sanchez-Ramirez S."/>
            <person name="Szollosi G.J."/>
            <person name="Szarkandi J.G."/>
            <person name="Papp V."/>
            <person name="Albert L."/>
            <person name="Andreopoulos W."/>
            <person name="Angelini C."/>
            <person name="Antonin V."/>
            <person name="Barry K.W."/>
            <person name="Bougher N.L."/>
            <person name="Buchanan P."/>
            <person name="Buyck B."/>
            <person name="Bense V."/>
            <person name="Catcheside P."/>
            <person name="Chovatia M."/>
            <person name="Cooper J."/>
            <person name="Damon W."/>
            <person name="Desjardin D."/>
            <person name="Finy P."/>
            <person name="Geml J."/>
            <person name="Haridas S."/>
            <person name="Hughes K."/>
            <person name="Justo A."/>
            <person name="Karasinski D."/>
            <person name="Kautmanova I."/>
            <person name="Kiss B."/>
            <person name="Kocsube S."/>
            <person name="Kotiranta H."/>
            <person name="LaButti K.M."/>
            <person name="Lechner B.E."/>
            <person name="Liimatainen K."/>
            <person name="Lipzen A."/>
            <person name="Lukacs Z."/>
            <person name="Mihaltcheva S."/>
            <person name="Morgado L.N."/>
            <person name="Niskanen T."/>
            <person name="Noordeloos M.E."/>
            <person name="Ohm R.A."/>
            <person name="Ortiz-Santana B."/>
            <person name="Ovrebo C."/>
            <person name="Racz N."/>
            <person name="Riley R."/>
            <person name="Savchenko A."/>
            <person name="Shiryaev A."/>
            <person name="Soop K."/>
            <person name="Spirin V."/>
            <person name="Szebenyi C."/>
            <person name="Tomsovsky M."/>
            <person name="Tulloss R.E."/>
            <person name="Uehling J."/>
            <person name="Grigoriev I.V."/>
            <person name="Vagvolgyi C."/>
            <person name="Papp T."/>
            <person name="Martin F.M."/>
            <person name="Miettinen O."/>
            <person name="Hibbett D.S."/>
            <person name="Nagy L.G."/>
        </authorList>
    </citation>
    <scope>NUCLEOTIDE SEQUENCE [LARGE SCALE GENOMIC DNA]</scope>
    <source>
        <strain evidence="2 3">CBS 962.96</strain>
    </source>
</reference>
<name>A0A4S8M5J7_DENBC</name>
<dbReference type="PANTHER" id="PTHR35596:SF1">
    <property type="entry name" value="MICROBIAL-TYPE PARG CATALYTIC DOMAIN-CONTAINING PROTEIN"/>
    <property type="match status" value="1"/>
</dbReference>
<dbReference type="Proteomes" id="UP000297245">
    <property type="component" value="Unassembled WGS sequence"/>
</dbReference>
<protein>
    <recommendedName>
        <fullName evidence="1">Microbial-type PARG catalytic domain-containing protein</fullName>
    </recommendedName>
</protein>
<evidence type="ECO:0000259" key="1">
    <source>
        <dbReference type="Pfam" id="PF10021"/>
    </source>
</evidence>
<feature type="domain" description="Microbial-type PARG catalytic" evidence="1">
    <location>
        <begin position="39"/>
        <end position="159"/>
    </location>
</feature>
<dbReference type="AlphaFoldDB" id="A0A4S8M5J7"/>